<dbReference type="Proteomes" id="UP000266016">
    <property type="component" value="Unassembled WGS sequence"/>
</dbReference>
<evidence type="ECO:0000256" key="1">
    <source>
        <dbReference type="SAM" id="Phobius"/>
    </source>
</evidence>
<dbReference type="RefSeq" id="WP_119115735.1">
    <property type="nucleotide sequence ID" value="NZ_CP085714.1"/>
</dbReference>
<keyword evidence="3" id="KW-1185">Reference proteome</keyword>
<comment type="caution">
    <text evidence="2">The sequence shown here is derived from an EMBL/GenBank/DDBJ whole genome shotgun (WGS) entry which is preliminary data.</text>
</comment>
<gene>
    <name evidence="2" type="ORF">D1953_03245</name>
</gene>
<protein>
    <submittedName>
        <fullName evidence="2">Uncharacterized protein</fullName>
    </submittedName>
</protein>
<reference evidence="2 3" key="1">
    <citation type="submission" date="2018-08" db="EMBL/GenBank/DDBJ databases">
        <title>Bacillus jemisoniae sp. nov., Bacillus chryseoplanitiae sp. nov., Bacillus resnikiae sp. nov., and Bacillus frankliniae sp. nov., isolated from Viking spacecraft and associated surfaces.</title>
        <authorList>
            <person name="Seuylemezian A."/>
            <person name="Vaishampayan P."/>
        </authorList>
    </citation>
    <scope>NUCLEOTIDE SEQUENCE [LARGE SCALE GENOMIC DNA]</scope>
    <source>
        <strain evidence="2 3">MA001</strain>
    </source>
</reference>
<evidence type="ECO:0000313" key="3">
    <source>
        <dbReference type="Proteomes" id="UP000266016"/>
    </source>
</evidence>
<evidence type="ECO:0000313" key="2">
    <source>
        <dbReference type="EMBL" id="RID88747.1"/>
    </source>
</evidence>
<proteinExistence type="predicted"/>
<accession>A0A398BG66</accession>
<dbReference type="EMBL" id="QWVS01000003">
    <property type="protein sequence ID" value="RID88747.1"/>
    <property type="molecule type" value="Genomic_DNA"/>
</dbReference>
<keyword evidence="1" id="KW-0472">Membrane</keyword>
<keyword evidence="1" id="KW-0812">Transmembrane</keyword>
<sequence length="96" mass="10898">MEEHLKILNPLKWMCGTAGVIGLGIFILSLFASEYNKDYLFSIIGLMLLITSLAIFLVGMFFIVMEEMVMNTEKGERVIPTGSNVVAFKRKRRTLH</sequence>
<organism evidence="2 3">
    <name type="scientific">Peribacillus asahii</name>
    <dbReference type="NCBI Taxonomy" id="228899"/>
    <lineage>
        <taxon>Bacteria</taxon>
        <taxon>Bacillati</taxon>
        <taxon>Bacillota</taxon>
        <taxon>Bacilli</taxon>
        <taxon>Bacillales</taxon>
        <taxon>Bacillaceae</taxon>
        <taxon>Peribacillus</taxon>
    </lineage>
</organism>
<name>A0A398BG66_9BACI</name>
<keyword evidence="1" id="KW-1133">Transmembrane helix</keyword>
<dbReference type="AlphaFoldDB" id="A0A398BG66"/>
<feature type="transmembrane region" description="Helical" evidence="1">
    <location>
        <begin position="12"/>
        <end position="33"/>
    </location>
</feature>
<feature type="transmembrane region" description="Helical" evidence="1">
    <location>
        <begin position="39"/>
        <end position="64"/>
    </location>
</feature>